<dbReference type="PANTHER" id="PTHR10177">
    <property type="entry name" value="CYCLINS"/>
    <property type="match status" value="1"/>
</dbReference>
<dbReference type="STRING" id="1160509.A0A3N4IHP1"/>
<evidence type="ECO:0000313" key="9">
    <source>
        <dbReference type="EMBL" id="RPA85665.1"/>
    </source>
</evidence>
<dbReference type="InterPro" id="IPR039361">
    <property type="entry name" value="Cyclin"/>
</dbReference>
<organism evidence="9 10">
    <name type="scientific">Ascobolus immersus RN42</name>
    <dbReference type="NCBI Taxonomy" id="1160509"/>
    <lineage>
        <taxon>Eukaryota</taxon>
        <taxon>Fungi</taxon>
        <taxon>Dikarya</taxon>
        <taxon>Ascomycota</taxon>
        <taxon>Pezizomycotina</taxon>
        <taxon>Pezizomycetes</taxon>
        <taxon>Pezizales</taxon>
        <taxon>Ascobolaceae</taxon>
        <taxon>Ascobolus</taxon>
    </lineage>
</organism>
<dbReference type="SUPFAM" id="SSF47954">
    <property type="entry name" value="Cyclin-like"/>
    <property type="match status" value="2"/>
</dbReference>
<dbReference type="EMBL" id="ML119652">
    <property type="protein sequence ID" value="RPA85665.1"/>
    <property type="molecule type" value="Genomic_DNA"/>
</dbReference>
<gene>
    <name evidence="9" type="ORF">BJ508DRAFT_166252</name>
</gene>
<dbReference type="OrthoDB" id="5590282at2759"/>
<evidence type="ECO:0000256" key="3">
    <source>
        <dbReference type="ARBA" id="ARBA00023127"/>
    </source>
</evidence>
<dbReference type="InterPro" id="IPR006671">
    <property type="entry name" value="Cyclin_N"/>
</dbReference>
<dbReference type="FunFam" id="1.10.472.10:FF:000005">
    <property type="entry name" value="G2/mitotic-specific cyclin B"/>
    <property type="match status" value="1"/>
</dbReference>
<name>A0A3N4IHP1_ASCIM</name>
<feature type="region of interest" description="Disordered" evidence="6">
    <location>
        <begin position="211"/>
        <end position="242"/>
    </location>
</feature>
<evidence type="ECO:0000256" key="1">
    <source>
        <dbReference type="ARBA" id="ARBA00006955"/>
    </source>
</evidence>
<feature type="region of interest" description="Disordered" evidence="6">
    <location>
        <begin position="47"/>
        <end position="160"/>
    </location>
</feature>
<feature type="domain" description="Cyclin-like" evidence="7">
    <location>
        <begin position="291"/>
        <end position="375"/>
    </location>
</feature>
<comment type="similarity">
    <text evidence="1">Belongs to the cyclin family. Cyclin AB subfamily.</text>
</comment>
<protein>
    <submittedName>
        <fullName evidence="9">A/B/D/E cyclin</fullName>
    </submittedName>
</protein>
<dbReference type="SMART" id="SM00385">
    <property type="entry name" value="CYCLIN"/>
    <property type="match status" value="2"/>
</dbReference>
<dbReference type="InterPro" id="IPR036915">
    <property type="entry name" value="Cyclin-like_sf"/>
</dbReference>
<proteinExistence type="inferred from homology"/>
<accession>A0A3N4IHP1</accession>
<feature type="compositionally biased region" description="Low complexity" evidence="6">
    <location>
        <begin position="112"/>
        <end position="136"/>
    </location>
</feature>
<dbReference type="InterPro" id="IPR048258">
    <property type="entry name" value="Cyclins_cyclin-box"/>
</dbReference>
<evidence type="ECO:0000313" key="10">
    <source>
        <dbReference type="Proteomes" id="UP000275078"/>
    </source>
</evidence>
<dbReference type="InterPro" id="IPR013763">
    <property type="entry name" value="Cyclin-like_dom"/>
</dbReference>
<dbReference type="GO" id="GO:0051301">
    <property type="term" value="P:cell division"/>
    <property type="evidence" value="ECO:0007669"/>
    <property type="project" value="UniProtKB-KW"/>
</dbReference>
<feature type="domain" description="Cyclin C-terminal" evidence="8">
    <location>
        <begin position="384"/>
        <end position="498"/>
    </location>
</feature>
<feature type="compositionally biased region" description="Basic and acidic residues" evidence="6">
    <location>
        <begin position="76"/>
        <end position="91"/>
    </location>
</feature>
<dbReference type="SMART" id="SM01332">
    <property type="entry name" value="Cyclin_C"/>
    <property type="match status" value="1"/>
</dbReference>
<dbReference type="InterPro" id="IPR046965">
    <property type="entry name" value="Cyclin_A/B-like"/>
</dbReference>
<evidence type="ECO:0000259" key="7">
    <source>
        <dbReference type="SMART" id="SM00385"/>
    </source>
</evidence>
<dbReference type="FunFam" id="1.10.472.10:FF:000001">
    <property type="entry name" value="G2/mitotic-specific cyclin"/>
    <property type="match status" value="1"/>
</dbReference>
<evidence type="ECO:0000256" key="4">
    <source>
        <dbReference type="ARBA" id="ARBA00023306"/>
    </source>
</evidence>
<sequence>MQSRRVTRRTAVAHDENTVTHAISNAKGALNAKGAVLNAKGAAVDQGPVKPALKPRRAAANVEPTRKRSALGDVSNVHKGDSHAPHEEKGAAVKKTTRSALTSKASAVNGVTKPPRAPTATRPLKATAPEKAPAPAEIKKSNSGSGVMSTRKRRTTAAPQAKVKVEKKIIEEQDENAVVEVKKVEVKAVAKPVAPVEAKVTKAVKPAAPEVKKQVKEPESDRGYIIDDAPRPIRGKPLPDDDDIDDPCMVPEYITEIFDYLRKLEPTTQPNPDYMLHQKDLEWDTREILIDWLIEVHTRFSMLPETLFLAVNIIDRFLSVKVVRLDKFQLVGVTALLIASKYEEAVTLHVQHYAKLADNGFSEDEILRAERFILASLDYNLSYPNPMNFLRHISKADDYEIQTRTIAKYLTEISLLDYRFLEFVPSHVAAAAMYLSRMMFERGEWDEHLVYYSDYTEEEVLPVVRMMIEYLAAPVRHRAFYKKYANKRFMKASIHARQWAKRYVAENTELFDNEGHLIEN</sequence>
<keyword evidence="4" id="KW-0131">Cell cycle</keyword>
<dbReference type="CDD" id="cd20512">
    <property type="entry name" value="CYCLIN_CLBs_yeast_rpt2"/>
    <property type="match status" value="1"/>
</dbReference>
<reference evidence="9 10" key="1">
    <citation type="journal article" date="2018" name="Nat. Ecol. Evol.">
        <title>Pezizomycetes genomes reveal the molecular basis of ectomycorrhizal truffle lifestyle.</title>
        <authorList>
            <person name="Murat C."/>
            <person name="Payen T."/>
            <person name="Noel B."/>
            <person name="Kuo A."/>
            <person name="Morin E."/>
            <person name="Chen J."/>
            <person name="Kohler A."/>
            <person name="Krizsan K."/>
            <person name="Balestrini R."/>
            <person name="Da Silva C."/>
            <person name="Montanini B."/>
            <person name="Hainaut M."/>
            <person name="Levati E."/>
            <person name="Barry K.W."/>
            <person name="Belfiori B."/>
            <person name="Cichocki N."/>
            <person name="Clum A."/>
            <person name="Dockter R.B."/>
            <person name="Fauchery L."/>
            <person name="Guy J."/>
            <person name="Iotti M."/>
            <person name="Le Tacon F."/>
            <person name="Lindquist E.A."/>
            <person name="Lipzen A."/>
            <person name="Malagnac F."/>
            <person name="Mello A."/>
            <person name="Molinier V."/>
            <person name="Miyauchi S."/>
            <person name="Poulain J."/>
            <person name="Riccioni C."/>
            <person name="Rubini A."/>
            <person name="Sitrit Y."/>
            <person name="Splivallo R."/>
            <person name="Traeger S."/>
            <person name="Wang M."/>
            <person name="Zifcakova L."/>
            <person name="Wipf D."/>
            <person name="Zambonelli A."/>
            <person name="Paolocci F."/>
            <person name="Nowrousian M."/>
            <person name="Ottonello S."/>
            <person name="Baldrian P."/>
            <person name="Spatafora J.W."/>
            <person name="Henrissat B."/>
            <person name="Nagy L.G."/>
            <person name="Aury J.M."/>
            <person name="Wincker P."/>
            <person name="Grigoriev I.V."/>
            <person name="Bonfante P."/>
            <person name="Martin F.M."/>
        </authorList>
    </citation>
    <scope>NUCLEOTIDE SEQUENCE [LARGE SCALE GENOMIC DNA]</scope>
    <source>
        <strain evidence="9 10">RN42</strain>
    </source>
</reference>
<dbReference type="GO" id="GO:0044772">
    <property type="term" value="P:mitotic cell cycle phase transition"/>
    <property type="evidence" value="ECO:0007669"/>
    <property type="project" value="InterPro"/>
</dbReference>
<dbReference type="PROSITE" id="PS00292">
    <property type="entry name" value="CYCLINS"/>
    <property type="match status" value="1"/>
</dbReference>
<dbReference type="Pfam" id="PF02984">
    <property type="entry name" value="Cyclin_C"/>
    <property type="match status" value="1"/>
</dbReference>
<dbReference type="Gene3D" id="1.10.472.10">
    <property type="entry name" value="Cyclin-like"/>
    <property type="match status" value="2"/>
</dbReference>
<dbReference type="InterPro" id="IPR004367">
    <property type="entry name" value="Cyclin_C-dom"/>
</dbReference>
<dbReference type="Proteomes" id="UP000275078">
    <property type="component" value="Unassembled WGS sequence"/>
</dbReference>
<dbReference type="PIRSF" id="PIRSF001771">
    <property type="entry name" value="Cyclin_A_B_D_E"/>
    <property type="match status" value="1"/>
</dbReference>
<evidence type="ECO:0000259" key="8">
    <source>
        <dbReference type="SMART" id="SM01332"/>
    </source>
</evidence>
<dbReference type="GO" id="GO:0016538">
    <property type="term" value="F:cyclin-dependent protein serine/threonine kinase regulator activity"/>
    <property type="evidence" value="ECO:0007669"/>
    <property type="project" value="InterPro"/>
</dbReference>
<keyword evidence="3 5" id="KW-0195">Cyclin</keyword>
<evidence type="ECO:0000256" key="6">
    <source>
        <dbReference type="SAM" id="MobiDB-lite"/>
    </source>
</evidence>
<feature type="compositionally biased region" description="Basic and acidic residues" evidence="6">
    <location>
        <begin position="211"/>
        <end position="231"/>
    </location>
</feature>
<feature type="domain" description="Cyclin-like" evidence="7">
    <location>
        <begin position="388"/>
        <end position="469"/>
    </location>
</feature>
<dbReference type="Pfam" id="PF00134">
    <property type="entry name" value="Cyclin_N"/>
    <property type="match status" value="1"/>
</dbReference>
<evidence type="ECO:0000256" key="2">
    <source>
        <dbReference type="ARBA" id="ARBA00022618"/>
    </source>
</evidence>
<dbReference type="AlphaFoldDB" id="A0A3N4IHP1"/>
<keyword evidence="2" id="KW-0132">Cell division</keyword>
<evidence type="ECO:0000256" key="5">
    <source>
        <dbReference type="RuleBase" id="RU000383"/>
    </source>
</evidence>
<keyword evidence="10" id="KW-1185">Reference proteome</keyword>